<dbReference type="RefSeq" id="WP_200464657.1">
    <property type="nucleotide sequence ID" value="NZ_JAENRR010000016.1"/>
</dbReference>
<gene>
    <name evidence="1" type="ORF">JIV24_08780</name>
</gene>
<comment type="caution">
    <text evidence="1">The sequence shown here is derived from an EMBL/GenBank/DDBJ whole genome shotgun (WGS) entry which is preliminary data.</text>
</comment>
<protein>
    <submittedName>
        <fullName evidence="1">Uncharacterized protein</fullName>
    </submittedName>
</protein>
<sequence>MMRLINSTHYGFPEKIELDDVVDKELISLMTKTTMDPEDFYLTGYETISFKRTREFALETVISSVIPFDKDILIIANNSDDLHIQKLCNLYGVSNSLVNLPESEDELEAVISAYNQQHIYSHILISCDVNTPECKERIRKLANELSKTSIKLIVHCRRSPMELNEVSELNIAFMVSNGMSSFISSVVIARRSQLVQTEGISRSERLDLYNYWQKTLYRRKPGIKPMAI</sequence>
<evidence type="ECO:0000313" key="2">
    <source>
        <dbReference type="Proteomes" id="UP000605676"/>
    </source>
</evidence>
<dbReference type="Proteomes" id="UP000605676">
    <property type="component" value="Unassembled WGS sequence"/>
</dbReference>
<accession>A0ABS1HID7</accession>
<evidence type="ECO:0000313" key="1">
    <source>
        <dbReference type="EMBL" id="MBK3517427.1"/>
    </source>
</evidence>
<keyword evidence="2" id="KW-1185">Reference proteome</keyword>
<dbReference type="EMBL" id="JAENRR010000016">
    <property type="protein sequence ID" value="MBK3517427.1"/>
    <property type="molecule type" value="Genomic_DNA"/>
</dbReference>
<reference evidence="1 2" key="1">
    <citation type="submission" date="2021-01" db="EMBL/GenBank/DDBJ databases">
        <title>Carboxyliciviraga sp.nov., isolated from coastal sediments.</title>
        <authorList>
            <person name="Lu D."/>
            <person name="Zhang T."/>
        </authorList>
    </citation>
    <scope>NUCLEOTIDE SEQUENCE [LARGE SCALE GENOMIC DNA]</scope>
    <source>
        <strain evidence="1 2">N1Y132</strain>
    </source>
</reference>
<name>A0ABS1HID7_9BACT</name>
<organism evidence="1 2">
    <name type="scientific">Carboxylicivirga marina</name>
    <dbReference type="NCBI Taxonomy" id="2800988"/>
    <lineage>
        <taxon>Bacteria</taxon>
        <taxon>Pseudomonadati</taxon>
        <taxon>Bacteroidota</taxon>
        <taxon>Bacteroidia</taxon>
        <taxon>Marinilabiliales</taxon>
        <taxon>Marinilabiliaceae</taxon>
        <taxon>Carboxylicivirga</taxon>
    </lineage>
</organism>
<proteinExistence type="predicted"/>